<dbReference type="Pfam" id="PF00664">
    <property type="entry name" value="ABC_membrane"/>
    <property type="match status" value="1"/>
</dbReference>
<evidence type="ECO:0000313" key="9">
    <source>
        <dbReference type="Proteomes" id="UP001063166"/>
    </source>
</evidence>
<dbReference type="InterPro" id="IPR036640">
    <property type="entry name" value="ABC1_TM_sf"/>
</dbReference>
<evidence type="ECO:0000313" key="8">
    <source>
        <dbReference type="EMBL" id="GLB43961.1"/>
    </source>
</evidence>
<keyword evidence="3 6" id="KW-1133">Transmembrane helix</keyword>
<dbReference type="GO" id="GO:0005743">
    <property type="term" value="C:mitochondrial inner membrane"/>
    <property type="evidence" value="ECO:0007669"/>
    <property type="project" value="TreeGrafter"/>
</dbReference>
<evidence type="ECO:0000256" key="3">
    <source>
        <dbReference type="ARBA" id="ARBA00022989"/>
    </source>
</evidence>
<feature type="compositionally biased region" description="Low complexity" evidence="5">
    <location>
        <begin position="523"/>
        <end position="541"/>
    </location>
</feature>
<feature type="transmembrane region" description="Helical" evidence="6">
    <location>
        <begin position="304"/>
        <end position="325"/>
    </location>
</feature>
<evidence type="ECO:0000256" key="6">
    <source>
        <dbReference type="SAM" id="Phobius"/>
    </source>
</evidence>
<proteinExistence type="predicted"/>
<dbReference type="InterPro" id="IPR039421">
    <property type="entry name" value="Type_1_exporter"/>
</dbReference>
<dbReference type="InterPro" id="IPR011527">
    <property type="entry name" value="ABC1_TM_dom"/>
</dbReference>
<evidence type="ECO:0000256" key="5">
    <source>
        <dbReference type="SAM" id="MobiDB-lite"/>
    </source>
</evidence>
<feature type="transmembrane region" description="Helical" evidence="6">
    <location>
        <begin position="262"/>
        <end position="284"/>
    </location>
</feature>
<evidence type="ECO:0000256" key="1">
    <source>
        <dbReference type="ARBA" id="ARBA00004141"/>
    </source>
</evidence>
<dbReference type="Proteomes" id="UP001063166">
    <property type="component" value="Unassembled WGS sequence"/>
</dbReference>
<reference evidence="8" key="1">
    <citation type="submission" date="2022-07" db="EMBL/GenBank/DDBJ databases">
        <title>The genome of Lyophyllum shimeji provides insight into the initial evolution of ectomycorrhizal fungal genome.</title>
        <authorList>
            <person name="Kobayashi Y."/>
            <person name="Shibata T."/>
            <person name="Hirakawa H."/>
            <person name="Shigenobu S."/>
            <person name="Nishiyama T."/>
            <person name="Yamada A."/>
            <person name="Hasebe M."/>
            <person name="Kawaguchi M."/>
        </authorList>
    </citation>
    <scope>NUCLEOTIDE SEQUENCE</scope>
    <source>
        <strain evidence="8">AT787</strain>
    </source>
</reference>
<dbReference type="AlphaFoldDB" id="A0A9P3UVA4"/>
<accession>A0A9P3UVA4</accession>
<evidence type="ECO:0000259" key="7">
    <source>
        <dbReference type="PROSITE" id="PS50929"/>
    </source>
</evidence>
<name>A0A9P3UVA4_LYOSH</name>
<comment type="caution">
    <text evidence="8">The sequence shown here is derived from an EMBL/GenBank/DDBJ whole genome shotgun (WGS) entry which is preliminary data.</text>
</comment>
<dbReference type="PROSITE" id="PS50929">
    <property type="entry name" value="ABC_TM1F"/>
    <property type="match status" value="1"/>
</dbReference>
<dbReference type="PANTHER" id="PTHR43394">
    <property type="entry name" value="ATP-DEPENDENT PERMEASE MDL1, MITOCHONDRIAL"/>
    <property type="match status" value="1"/>
</dbReference>
<keyword evidence="4 6" id="KW-0472">Membrane</keyword>
<dbReference type="OrthoDB" id="6500128at2759"/>
<gene>
    <name evidence="8" type="primary">HST6</name>
    <name evidence="8" type="ORF">LshimejAT787_1501450</name>
</gene>
<dbReference type="GO" id="GO:0005524">
    <property type="term" value="F:ATP binding"/>
    <property type="evidence" value="ECO:0007669"/>
    <property type="project" value="InterPro"/>
</dbReference>
<organism evidence="8 9">
    <name type="scientific">Lyophyllum shimeji</name>
    <name type="common">Hon-shimeji</name>
    <name type="synonym">Tricholoma shimeji</name>
    <dbReference type="NCBI Taxonomy" id="47721"/>
    <lineage>
        <taxon>Eukaryota</taxon>
        <taxon>Fungi</taxon>
        <taxon>Dikarya</taxon>
        <taxon>Basidiomycota</taxon>
        <taxon>Agaricomycotina</taxon>
        <taxon>Agaricomycetes</taxon>
        <taxon>Agaricomycetidae</taxon>
        <taxon>Agaricales</taxon>
        <taxon>Tricholomatineae</taxon>
        <taxon>Lyophyllaceae</taxon>
        <taxon>Lyophyllum</taxon>
    </lineage>
</organism>
<dbReference type="PANTHER" id="PTHR43394:SF15">
    <property type="entry name" value="ALPHA-FACTOR-TRANSPORTING ATPASE"/>
    <property type="match status" value="1"/>
</dbReference>
<feature type="domain" description="ABC transmembrane type-1" evidence="7">
    <location>
        <begin position="1"/>
        <end position="130"/>
    </location>
</feature>
<keyword evidence="9" id="KW-1185">Reference proteome</keyword>
<dbReference type="SUPFAM" id="SSF90123">
    <property type="entry name" value="ABC transporter transmembrane region"/>
    <property type="match status" value="1"/>
</dbReference>
<dbReference type="GO" id="GO:0015421">
    <property type="term" value="F:ABC-type oligopeptide transporter activity"/>
    <property type="evidence" value="ECO:0007669"/>
    <property type="project" value="TreeGrafter"/>
</dbReference>
<feature type="region of interest" description="Disordered" evidence="5">
    <location>
        <begin position="520"/>
        <end position="560"/>
    </location>
</feature>
<dbReference type="Gene3D" id="1.20.1560.10">
    <property type="entry name" value="ABC transporter type 1, transmembrane domain"/>
    <property type="match status" value="2"/>
</dbReference>
<dbReference type="EMBL" id="BRPK01000015">
    <property type="protein sequence ID" value="GLB43961.1"/>
    <property type="molecule type" value="Genomic_DNA"/>
</dbReference>
<evidence type="ECO:0000256" key="2">
    <source>
        <dbReference type="ARBA" id="ARBA00022692"/>
    </source>
</evidence>
<evidence type="ECO:0000256" key="4">
    <source>
        <dbReference type="ARBA" id="ARBA00023136"/>
    </source>
</evidence>
<dbReference type="GO" id="GO:0090374">
    <property type="term" value="P:oligopeptide export from mitochondrion"/>
    <property type="evidence" value="ECO:0007669"/>
    <property type="project" value="TreeGrafter"/>
</dbReference>
<protein>
    <submittedName>
        <fullName evidence="8">ABC transporter transmembrane region</fullName>
    </submittedName>
</protein>
<comment type="subcellular location">
    <subcellularLocation>
        <location evidence="1">Membrane</location>
        <topology evidence="1">Multi-pass membrane protein</topology>
    </subcellularLocation>
</comment>
<sequence length="660" mass="70585">MATFTRETDVVRAASSLALGQLLQYLMTTRTCLALGFTRAWALTRVILSAVSALILIQAFSQATASPLLHTERTLAANTARLIDRVAGAIATVKAFSTQFLELRTASAVFNALNGARRTLTAVWGLTSALGPVHDARDVRAGLLIRRKLVREGSVDPGDVMAVFRACLIATSNLPICIPQPIVLAKGKEAARALLEMARGARTSLLLLHHRHRRRQGRCAGAQGSRGRGLAEDAPAAHHHDKIPTFWATVKTAWPTIPHKPVVLLGLLVCALSSSVTPLFSFLLSLLLFEVSTGGHDTALINRFGGIVLGVAGLDGVLIGFKYFGMESAALAWITTVRAGVRRGQGVLMACMLGVELVWAMARGWEFTLVGLRIAPVLAGGMSVQKMLVAGNVKAVRVMLPFEGVFRGFEEARRRRWGPAPAVYVGVVPSVKGRSTYLQMVEALNLVVFAVTIGLAAHGIHPNKIAKSVEATRDFSKLLLILSSNKPSDSTGSLRPIFANGNATITFSNVQFTYPSRPDVPCSAVPTSPTTPASPSSSSAPLCLENPPSRPSSDDSRKAFEDEDPRLLLIRTTLHDTVELLTGKRTMGNTILGLANGGGVLHDEIPSAGLEQLQRSFGLLTIWSRRNKLPRDTEALLIILGILEMDPPGEGGTGIVCTSL</sequence>
<feature type="transmembrane region" description="Helical" evidence="6">
    <location>
        <begin position="346"/>
        <end position="362"/>
    </location>
</feature>
<keyword evidence="2 6" id="KW-0812">Transmembrane</keyword>